<dbReference type="SUPFAM" id="SSF53187">
    <property type="entry name" value="Zn-dependent exopeptidases"/>
    <property type="match status" value="1"/>
</dbReference>
<evidence type="ECO:0000313" key="5">
    <source>
        <dbReference type="EMBL" id="AIG64700.1"/>
    </source>
</evidence>
<dbReference type="Proteomes" id="UP000028504">
    <property type="component" value="Chromosome"/>
</dbReference>
<dbReference type="SUPFAM" id="SSF55031">
    <property type="entry name" value="Bacterial exopeptidase dimerisation domain"/>
    <property type="match status" value="1"/>
</dbReference>
<evidence type="ECO:0000313" key="6">
    <source>
        <dbReference type="Proteomes" id="UP000028504"/>
    </source>
</evidence>
<dbReference type="PANTHER" id="PTHR43270:SF12">
    <property type="entry name" value="SUCCINYL-DIAMINOPIMELATE DESUCCINYLASE"/>
    <property type="match status" value="1"/>
</dbReference>
<proteinExistence type="predicted"/>
<dbReference type="Pfam" id="PF07687">
    <property type="entry name" value="M20_dimer"/>
    <property type="match status" value="1"/>
</dbReference>
<evidence type="ECO:0000256" key="1">
    <source>
        <dbReference type="ARBA" id="ARBA00022670"/>
    </source>
</evidence>
<dbReference type="RefSeq" id="WP_051866956.1">
    <property type="nucleotide sequence ID" value="NZ_CP008944.1"/>
</dbReference>
<reference evidence="5 6" key="1">
    <citation type="submission" date="2014-07" db="EMBL/GenBank/DDBJ databases">
        <title>Complete genome sequence of Corynebacterium atypicum DSM 44849: identifiction of the mycolic acid biosynthesis genes.</title>
        <authorList>
            <person name="Tippelt A."/>
            <person name="Mollmann S."/>
            <person name="Albersmeier A."/>
            <person name="Jaenicke S."/>
            <person name="Ruckert C."/>
            <person name="Tauch A."/>
        </authorList>
    </citation>
    <scope>NUCLEOTIDE SEQUENCE [LARGE SCALE GENOMIC DNA]</scope>
    <source>
        <strain evidence="5 6">R2070</strain>
    </source>
</reference>
<dbReference type="Gene3D" id="3.40.630.10">
    <property type="entry name" value="Zn peptidases"/>
    <property type="match status" value="1"/>
</dbReference>
<dbReference type="InterPro" id="IPR036264">
    <property type="entry name" value="Bact_exopeptidase_dim_dom"/>
</dbReference>
<name>A0ABN4DEG0_9CORY</name>
<sequence length="462" mass="47921">MDHSNSGTSPTASPEEAALAAVRGDRERIFADLSRLVSFNSVHGQPELAQDAAGAASAVAQLFGELGLDISAHETTDGSTAIIARKEPTGGAPTVLLYCHHDVVAAGDRSLWESDPFELTERDGRWYGRGAADCKGNIAMHLAALRAVQAAGGTDLGLIVLAEGSEEQGGAGLDDLVASSPELTAADAILIADTGNAAVRTPTLTTALRGGAQVTVTVRTIRAAMHSGMFGGAAPDAGFALIKLLNTLRDADGRTVIEGVDTSATWPGEPYPAETFRKDAGILDGVRVLGTGAEHPSDLVWARPAITLTGWTTTPVDEAVNAVPATAQARLNLRVAAGSDPAEIAEKLAEHLKNHAPWGAHVDVEIADVNEGFACDTSRPAVQLLAQCLAEAYGARQCAQIGSGGSIPLTKVLQDAHPDAEIALFGVEEPQSAIHAPNESVDPTEIERIAAAEALFLLRFGR</sequence>
<accession>A0ABN4DEG0</accession>
<protein>
    <submittedName>
        <fullName evidence="5">Peptidase M20</fullName>
    </submittedName>
</protein>
<keyword evidence="2" id="KW-0479">Metal-binding</keyword>
<keyword evidence="1" id="KW-0645">Protease</keyword>
<dbReference type="PANTHER" id="PTHR43270">
    <property type="entry name" value="BETA-ALA-HIS DIPEPTIDASE"/>
    <property type="match status" value="1"/>
</dbReference>
<evidence type="ECO:0000259" key="4">
    <source>
        <dbReference type="Pfam" id="PF07687"/>
    </source>
</evidence>
<feature type="domain" description="Peptidase M20 dimerisation" evidence="4">
    <location>
        <begin position="207"/>
        <end position="359"/>
    </location>
</feature>
<organism evidence="5 6">
    <name type="scientific">Corynebacterium atypicum</name>
    <dbReference type="NCBI Taxonomy" id="191610"/>
    <lineage>
        <taxon>Bacteria</taxon>
        <taxon>Bacillati</taxon>
        <taxon>Actinomycetota</taxon>
        <taxon>Actinomycetes</taxon>
        <taxon>Mycobacteriales</taxon>
        <taxon>Corynebacteriaceae</taxon>
        <taxon>Corynebacterium</taxon>
    </lineage>
</organism>
<evidence type="ECO:0000256" key="3">
    <source>
        <dbReference type="ARBA" id="ARBA00022801"/>
    </source>
</evidence>
<gene>
    <name evidence="5" type="ORF">CATYP_09170</name>
</gene>
<dbReference type="EMBL" id="CP008944">
    <property type="protein sequence ID" value="AIG64700.1"/>
    <property type="molecule type" value="Genomic_DNA"/>
</dbReference>
<evidence type="ECO:0000256" key="2">
    <source>
        <dbReference type="ARBA" id="ARBA00022723"/>
    </source>
</evidence>
<dbReference type="NCBIfam" id="NF005914">
    <property type="entry name" value="PRK07907.1"/>
    <property type="match status" value="1"/>
</dbReference>
<keyword evidence="6" id="KW-1185">Reference proteome</keyword>
<dbReference type="InterPro" id="IPR011650">
    <property type="entry name" value="Peptidase_M20_dimer"/>
</dbReference>
<dbReference type="Gene3D" id="3.30.70.360">
    <property type="match status" value="1"/>
</dbReference>
<dbReference type="Pfam" id="PF01546">
    <property type="entry name" value="Peptidase_M20"/>
    <property type="match status" value="1"/>
</dbReference>
<dbReference type="InterPro" id="IPR051458">
    <property type="entry name" value="Cyt/Met_Dipeptidase"/>
</dbReference>
<keyword evidence="3" id="KW-0378">Hydrolase</keyword>
<dbReference type="InterPro" id="IPR002933">
    <property type="entry name" value="Peptidase_M20"/>
</dbReference>